<feature type="compositionally biased region" description="Gly residues" evidence="1">
    <location>
        <begin position="461"/>
        <end position="474"/>
    </location>
</feature>
<gene>
    <name evidence="2" type="ORF">B0A48_15526</name>
</gene>
<feature type="compositionally biased region" description="Polar residues" evidence="1">
    <location>
        <begin position="313"/>
        <end position="323"/>
    </location>
</feature>
<feature type="region of interest" description="Disordered" evidence="1">
    <location>
        <begin position="1"/>
        <end position="48"/>
    </location>
</feature>
<dbReference type="EMBL" id="NAJO01000047">
    <property type="protein sequence ID" value="OQN98250.1"/>
    <property type="molecule type" value="Genomic_DNA"/>
</dbReference>
<feature type="compositionally biased region" description="Low complexity" evidence="1">
    <location>
        <begin position="254"/>
        <end position="266"/>
    </location>
</feature>
<name>A0A1V8SH05_9PEZI</name>
<feature type="region of interest" description="Disordered" evidence="1">
    <location>
        <begin position="393"/>
        <end position="428"/>
    </location>
</feature>
<feature type="region of interest" description="Disordered" evidence="1">
    <location>
        <begin position="459"/>
        <end position="492"/>
    </location>
</feature>
<organism evidence="2 3">
    <name type="scientific">Cryoendolithus antarcticus</name>
    <dbReference type="NCBI Taxonomy" id="1507870"/>
    <lineage>
        <taxon>Eukaryota</taxon>
        <taxon>Fungi</taxon>
        <taxon>Dikarya</taxon>
        <taxon>Ascomycota</taxon>
        <taxon>Pezizomycotina</taxon>
        <taxon>Dothideomycetes</taxon>
        <taxon>Dothideomycetidae</taxon>
        <taxon>Cladosporiales</taxon>
        <taxon>Cladosporiaceae</taxon>
        <taxon>Cryoendolithus</taxon>
    </lineage>
</organism>
<feature type="compositionally biased region" description="Polar residues" evidence="1">
    <location>
        <begin position="1"/>
        <end position="33"/>
    </location>
</feature>
<proteinExistence type="predicted"/>
<evidence type="ECO:0000313" key="3">
    <source>
        <dbReference type="Proteomes" id="UP000192596"/>
    </source>
</evidence>
<feature type="compositionally biased region" description="Polar residues" evidence="1">
    <location>
        <begin position="107"/>
        <end position="120"/>
    </location>
</feature>
<feature type="region of interest" description="Disordered" evidence="1">
    <location>
        <begin position="76"/>
        <end position="215"/>
    </location>
</feature>
<comment type="caution">
    <text evidence="2">The sequence shown here is derived from an EMBL/GenBank/DDBJ whole genome shotgun (WGS) entry which is preliminary data.</text>
</comment>
<protein>
    <submittedName>
        <fullName evidence="2">Uncharacterized protein</fullName>
    </submittedName>
</protein>
<reference evidence="3" key="1">
    <citation type="submission" date="2017-03" db="EMBL/GenBank/DDBJ databases">
        <title>Genomes of endolithic fungi from Antarctica.</title>
        <authorList>
            <person name="Coleine C."/>
            <person name="Masonjones S."/>
            <person name="Stajich J.E."/>
        </authorList>
    </citation>
    <scope>NUCLEOTIDE SEQUENCE [LARGE SCALE GENOMIC DNA]</scope>
    <source>
        <strain evidence="3">CCFEE 5527</strain>
    </source>
</reference>
<feature type="compositionally biased region" description="Basic and acidic residues" evidence="1">
    <location>
        <begin position="123"/>
        <end position="136"/>
    </location>
</feature>
<feature type="compositionally biased region" description="Polar residues" evidence="1">
    <location>
        <begin position="239"/>
        <end position="253"/>
    </location>
</feature>
<feature type="region of interest" description="Disordered" evidence="1">
    <location>
        <begin position="239"/>
        <end position="330"/>
    </location>
</feature>
<evidence type="ECO:0000313" key="2">
    <source>
        <dbReference type="EMBL" id="OQN98250.1"/>
    </source>
</evidence>
<dbReference type="Proteomes" id="UP000192596">
    <property type="component" value="Unassembled WGS sequence"/>
</dbReference>
<dbReference type="AlphaFoldDB" id="A0A1V8SH05"/>
<evidence type="ECO:0000256" key="1">
    <source>
        <dbReference type="SAM" id="MobiDB-lite"/>
    </source>
</evidence>
<sequence>MTTQSKEAQNMANISPTTSDATPPSLKGNSKQNPPEMHRGILKRKRERDDAYCTVHNGPISALCSEKCTVMRKRGAVAVDDEEGRQESVEVSTAGWTTPHGLEPRNSPHTAKNSAFSPFQQDDEAHATHDSRRTVDEESASIEPSRFVRAHTVAPRSSGPARHGREPSVAPMRPTSPASIRMCQPPTATGHTHARMAPHRTINQSPLSRERAQTVVPVSPDNVHTAADALLYLQTQTQNEANGRSSPINEATGSMSHAPSSSPLSPNTTVPHVRAPVAPTAVMAPPPPSRATRPSAPTQPPPSMQPPTQHAPTHSSPSIQSRTPSPPKSPRLLAAEASIVQLTQRYFATEQNLTQMHAEAIQRLTHMHNALQVSRARATHFETQYIALRASAGTEKDGEGAEMGSDEEETNETLLGPRPKPKVKKSVAETKMRSVRQWRRIIEGKDRVIEGLEREIEGLRGEGGGAGEGEGLAGVEGQQERSVVVVSDGEGA</sequence>
<dbReference type="InParanoid" id="A0A1V8SH05"/>
<keyword evidence="3" id="KW-1185">Reference proteome</keyword>
<accession>A0A1V8SH05</accession>